<proteinExistence type="predicted"/>
<feature type="transmembrane region" description="Helical" evidence="2">
    <location>
        <begin position="352"/>
        <end position="370"/>
    </location>
</feature>
<reference evidence="3 4" key="1">
    <citation type="journal article" date="2019" name="Int. J. Syst. Evol. Microbiol.">
        <title>The Global Catalogue of Microorganisms (GCM) 10K type strain sequencing project: providing services to taxonomists for standard genome sequencing and annotation.</title>
        <authorList>
            <consortium name="The Broad Institute Genomics Platform"/>
            <consortium name="The Broad Institute Genome Sequencing Center for Infectious Disease"/>
            <person name="Wu L."/>
            <person name="Ma J."/>
        </authorList>
    </citation>
    <scope>NUCLEOTIDE SEQUENCE [LARGE SCALE GENOMIC DNA]</scope>
    <source>
        <strain evidence="3 4">JCM 15589</strain>
    </source>
</reference>
<dbReference type="CDD" id="cd02525">
    <property type="entry name" value="Succinoglycan_BP_ExoA"/>
    <property type="match status" value="1"/>
</dbReference>
<dbReference type="Pfam" id="PF13641">
    <property type="entry name" value="Glyco_tranf_2_3"/>
    <property type="match status" value="1"/>
</dbReference>
<dbReference type="SUPFAM" id="SSF53448">
    <property type="entry name" value="Nucleotide-diphospho-sugar transferases"/>
    <property type="match status" value="1"/>
</dbReference>
<dbReference type="Proteomes" id="UP001501138">
    <property type="component" value="Unassembled WGS sequence"/>
</dbReference>
<feature type="region of interest" description="Disordered" evidence="1">
    <location>
        <begin position="101"/>
        <end position="129"/>
    </location>
</feature>
<sequence length="383" mass="39722">MAETVAETTTTTEPVPGANPGVAVVACVRDEEAYLAEAVASVLAQDYAGPLRLVLAVGPSDDRTAEVAARLAASDARVVLVDNPTGSRSIGLNLAIERATSDAAAASGEPPRQGEAPSGERPPGEEPDGAQVLLRVDGHTVLPPAYVRRCVATLERTGAVAVGGLMHPVGSTTVQRAAARAMSHPAGIGAATFHVGGEAGPAETVYLGAFRRSAVEAVGGYDPSLVRAEDWELCLRLRRVGGLLWFDPALQVTYRPRRTLRAVAKQFWRTGMWRREVIRRDPTTASVRYLAPPVLVAGLAGSAVLGVVGAVAALPAVAVLGGVIPAAYVAGVLAATAHAAARRPRLGLRETLVLPVVIATMHLAWGAGFVRGLTDRAVADHRA</sequence>
<feature type="transmembrane region" description="Helical" evidence="2">
    <location>
        <begin position="318"/>
        <end position="340"/>
    </location>
</feature>
<accession>A0ABN2IRJ3</accession>
<dbReference type="EMBL" id="BAAAPM010000002">
    <property type="protein sequence ID" value="GAA1710235.1"/>
    <property type="molecule type" value="Genomic_DNA"/>
</dbReference>
<dbReference type="RefSeq" id="WP_344244979.1">
    <property type="nucleotide sequence ID" value="NZ_BAAAPM010000002.1"/>
</dbReference>
<evidence type="ECO:0000313" key="3">
    <source>
        <dbReference type="EMBL" id="GAA1710235.1"/>
    </source>
</evidence>
<comment type="caution">
    <text evidence="3">The sequence shown here is derived from an EMBL/GenBank/DDBJ whole genome shotgun (WGS) entry which is preliminary data.</text>
</comment>
<evidence type="ECO:0000256" key="2">
    <source>
        <dbReference type="SAM" id="Phobius"/>
    </source>
</evidence>
<dbReference type="PANTHER" id="PTHR43685">
    <property type="entry name" value="GLYCOSYLTRANSFERASE"/>
    <property type="match status" value="1"/>
</dbReference>
<dbReference type="PANTHER" id="PTHR43685:SF2">
    <property type="entry name" value="GLYCOSYLTRANSFERASE 2-LIKE DOMAIN-CONTAINING PROTEIN"/>
    <property type="match status" value="1"/>
</dbReference>
<evidence type="ECO:0000313" key="4">
    <source>
        <dbReference type="Proteomes" id="UP001501138"/>
    </source>
</evidence>
<evidence type="ECO:0000256" key="1">
    <source>
        <dbReference type="SAM" id="MobiDB-lite"/>
    </source>
</evidence>
<name>A0ABN2IRJ3_9MICO</name>
<feature type="transmembrane region" description="Helical" evidence="2">
    <location>
        <begin position="289"/>
        <end position="312"/>
    </location>
</feature>
<protein>
    <submittedName>
        <fullName evidence="3">Succinoglycan biosynthesis glycosyltransferase ExoA</fullName>
    </submittedName>
</protein>
<keyword evidence="4" id="KW-1185">Reference proteome</keyword>
<gene>
    <name evidence="3" type="primary">exoA</name>
    <name evidence="3" type="ORF">GCM10009809_03220</name>
</gene>
<dbReference type="Gene3D" id="3.90.550.10">
    <property type="entry name" value="Spore Coat Polysaccharide Biosynthesis Protein SpsA, Chain A"/>
    <property type="match status" value="1"/>
</dbReference>
<keyword evidence="2" id="KW-1133">Transmembrane helix</keyword>
<dbReference type="InterPro" id="IPR050834">
    <property type="entry name" value="Glycosyltransf_2"/>
</dbReference>
<organism evidence="3 4">
    <name type="scientific">Isoptericola hypogeus</name>
    <dbReference type="NCBI Taxonomy" id="300179"/>
    <lineage>
        <taxon>Bacteria</taxon>
        <taxon>Bacillati</taxon>
        <taxon>Actinomycetota</taxon>
        <taxon>Actinomycetes</taxon>
        <taxon>Micrococcales</taxon>
        <taxon>Promicromonosporaceae</taxon>
        <taxon>Isoptericola</taxon>
    </lineage>
</organism>
<dbReference type="InterPro" id="IPR029044">
    <property type="entry name" value="Nucleotide-diphossugar_trans"/>
</dbReference>
<keyword evidence="2" id="KW-0472">Membrane</keyword>
<keyword evidence="2" id="KW-0812">Transmembrane</keyword>